<keyword evidence="1" id="KW-0175">Coiled coil</keyword>
<evidence type="ECO:0000256" key="2">
    <source>
        <dbReference type="SAM" id="MobiDB-lite"/>
    </source>
</evidence>
<feature type="compositionally biased region" description="Basic and acidic residues" evidence="2">
    <location>
        <begin position="1"/>
        <end position="11"/>
    </location>
</feature>
<accession>A0A7S4MW86</accession>
<evidence type="ECO:0000256" key="1">
    <source>
        <dbReference type="SAM" id="Coils"/>
    </source>
</evidence>
<dbReference type="AlphaFoldDB" id="A0A7S4MW86"/>
<reference evidence="3" key="1">
    <citation type="submission" date="2021-01" db="EMBL/GenBank/DDBJ databases">
        <authorList>
            <person name="Corre E."/>
            <person name="Pelletier E."/>
            <person name="Niang G."/>
            <person name="Scheremetjew M."/>
            <person name="Finn R."/>
            <person name="Kale V."/>
            <person name="Holt S."/>
            <person name="Cochrane G."/>
            <person name="Meng A."/>
            <person name="Brown T."/>
            <person name="Cohen L."/>
        </authorList>
    </citation>
    <scope>NUCLEOTIDE SEQUENCE</scope>
    <source>
        <strain evidence="3">Isolate 1302-5</strain>
    </source>
</reference>
<dbReference type="EMBL" id="HBKQ01027746">
    <property type="protein sequence ID" value="CAE2245966.1"/>
    <property type="molecule type" value="Transcribed_RNA"/>
</dbReference>
<name>A0A7S4MW86_9STRA</name>
<organism evidence="3">
    <name type="scientific">Odontella aurita</name>
    <dbReference type="NCBI Taxonomy" id="265563"/>
    <lineage>
        <taxon>Eukaryota</taxon>
        <taxon>Sar</taxon>
        <taxon>Stramenopiles</taxon>
        <taxon>Ochrophyta</taxon>
        <taxon>Bacillariophyta</taxon>
        <taxon>Mediophyceae</taxon>
        <taxon>Biddulphiophycidae</taxon>
        <taxon>Eupodiscales</taxon>
        <taxon>Odontellaceae</taxon>
        <taxon>Odontella</taxon>
    </lineage>
</organism>
<sequence length="121" mass="13756">MVLEDTSERRILQTKPGAGSKKGGKDDEVCCYYADVQLGLYMVRGDSMVLLGEVEDFDGEDEEEVEGGAALLPRAAESRRYMKKVSLEEFERLGEEARERRESGEEQIEELIWEFDTDLVV</sequence>
<gene>
    <name evidence="3" type="ORF">OAUR00152_LOCUS18751</name>
</gene>
<feature type="coiled-coil region" evidence="1">
    <location>
        <begin position="87"/>
        <end position="114"/>
    </location>
</feature>
<dbReference type="Gene3D" id="2.30.30.100">
    <property type="match status" value="1"/>
</dbReference>
<feature type="region of interest" description="Disordered" evidence="2">
    <location>
        <begin position="1"/>
        <end position="26"/>
    </location>
</feature>
<proteinExistence type="predicted"/>
<evidence type="ECO:0000313" key="3">
    <source>
        <dbReference type="EMBL" id="CAE2245966.1"/>
    </source>
</evidence>
<protein>
    <submittedName>
        <fullName evidence="3">Uncharacterized protein</fullName>
    </submittedName>
</protein>